<dbReference type="AlphaFoldDB" id="A0AA35W3A1"/>
<keyword evidence="3" id="KW-1185">Reference proteome</keyword>
<sequence length="219" mass="23797">MKRGSATKHILALSLTAAIICTSAAELIPEGFSCTPDMPRRSGVYSTPPNINSVKVDLIHVFCGQVSDEYGVGGFHARPGDKDPESVVTSDDILSRKPANEYDYSVYKKPSIYDSREGAYVIKPASSSVWPTVLTMEGITQITTYLVDKCRPPPDHHLCVSDFSVLPGDPISPVFDVRIIIIPVNGVGRVALTAYPLKRGSCSRAKENFSRCTFPGLSF</sequence>
<dbReference type="Proteomes" id="UP001174909">
    <property type="component" value="Unassembled WGS sequence"/>
</dbReference>
<evidence type="ECO:0000256" key="1">
    <source>
        <dbReference type="SAM" id="SignalP"/>
    </source>
</evidence>
<evidence type="ECO:0000313" key="3">
    <source>
        <dbReference type="Proteomes" id="UP001174909"/>
    </source>
</evidence>
<accession>A0AA35W3A1</accession>
<name>A0AA35W3A1_GEOBA</name>
<keyword evidence="1" id="KW-0732">Signal</keyword>
<comment type="caution">
    <text evidence="2">The sequence shown here is derived from an EMBL/GenBank/DDBJ whole genome shotgun (WGS) entry which is preliminary data.</text>
</comment>
<organism evidence="2 3">
    <name type="scientific">Geodia barretti</name>
    <name type="common">Barrett's horny sponge</name>
    <dbReference type="NCBI Taxonomy" id="519541"/>
    <lineage>
        <taxon>Eukaryota</taxon>
        <taxon>Metazoa</taxon>
        <taxon>Porifera</taxon>
        <taxon>Demospongiae</taxon>
        <taxon>Heteroscleromorpha</taxon>
        <taxon>Tetractinellida</taxon>
        <taxon>Astrophorina</taxon>
        <taxon>Geodiidae</taxon>
        <taxon>Geodia</taxon>
    </lineage>
</organism>
<evidence type="ECO:0000313" key="2">
    <source>
        <dbReference type="EMBL" id="CAI7999190.1"/>
    </source>
</evidence>
<feature type="signal peptide" evidence="1">
    <location>
        <begin position="1"/>
        <end position="25"/>
    </location>
</feature>
<dbReference type="EMBL" id="CASHTH010000363">
    <property type="protein sequence ID" value="CAI7999190.1"/>
    <property type="molecule type" value="Genomic_DNA"/>
</dbReference>
<reference evidence="2" key="1">
    <citation type="submission" date="2023-03" db="EMBL/GenBank/DDBJ databases">
        <authorList>
            <person name="Steffen K."/>
            <person name="Cardenas P."/>
        </authorList>
    </citation>
    <scope>NUCLEOTIDE SEQUENCE</scope>
</reference>
<proteinExistence type="predicted"/>
<protein>
    <submittedName>
        <fullName evidence="2">Uncharacterized protein</fullName>
    </submittedName>
</protein>
<feature type="chain" id="PRO_5041423148" evidence="1">
    <location>
        <begin position="26"/>
        <end position="219"/>
    </location>
</feature>
<gene>
    <name evidence="2" type="ORF">GBAR_LOCUS2640</name>
</gene>